<feature type="chain" id="PRO_5025059897" evidence="1">
    <location>
        <begin position="19"/>
        <end position="808"/>
    </location>
</feature>
<dbReference type="KEGG" id="uam:UABAM_01179"/>
<evidence type="ECO:0000313" key="3">
    <source>
        <dbReference type="Proteomes" id="UP000326354"/>
    </source>
</evidence>
<gene>
    <name evidence="2" type="ORF">UABAM_01179</name>
</gene>
<feature type="signal peptide" evidence="1">
    <location>
        <begin position="1"/>
        <end position="18"/>
    </location>
</feature>
<reference evidence="2 3" key="1">
    <citation type="submission" date="2019-08" db="EMBL/GenBank/DDBJ databases">
        <title>Complete genome sequence of Candidatus Uab amorphum.</title>
        <authorList>
            <person name="Shiratori T."/>
            <person name="Suzuki S."/>
            <person name="Kakizawa Y."/>
            <person name="Ishida K."/>
        </authorList>
    </citation>
    <scope>NUCLEOTIDE SEQUENCE [LARGE SCALE GENOMIC DNA]</scope>
    <source>
        <strain evidence="2 3">SRT547</strain>
    </source>
</reference>
<keyword evidence="1" id="KW-0732">Signal</keyword>
<accession>A0A5S9F1R2</accession>
<dbReference type="AlphaFoldDB" id="A0A5S9F1R2"/>
<sequence>MRYILCLVFSILAISAEANSFKVYSHPQEHLDTAHVVIHKKNGYWENIPLVLNIQATNHTVPVLYQTSRYKTADSGVIVECFFRIPKGILSSDTMDKCKVEVNKRRQGSYYTHNFAKHEGGKLVVSEDKWQMATQEWRDLWARRLHNYDERNEFEELVYKRWFGGLNEKKVPVYDQDVPQVKKIATYDASVDVLAKDVAPLAQFVPKDCYYIEWHNWQSFVQCINFAKKQWDNFSWGYVPQSGEEVIQKYKEKLGLSDEDVAFFDDKVDSVVMSGWDFYFAWGTNVALFIHTSEPCRLPESSRAIALSEQVFVYISSPFPENTNSLAYAIRHLQPQDSLRHASHFKKGRNECQLRDGEQQQIFAFFSRHWYERFHQPHWGILNTRLIDLDKRLRKVFLFKTIVAREFHMQSWPTLEDLSKLSLDKDYLNWLTHDLEDVEGTTRHTSLGKMFDNPAIEDISLDKVSKDEAKKYAYYKEYTPYHVRGYPPLSLQVFRQKDNWGLRFASGPIDSSYIWLRDFFLREKVTHQHKVFSGEALRYSFAINMDRLRMYQSLPEELGKILLIKGSLFDFAFDSLAASYWQKRYPPLDYSTFTRIPFNITLPDFFIGVLKKLVGDVKVTPSDFPGINKLTVPGGRASWEEFYPLLFSHNKQERNFTFSLDPHTLLRRNGSSETTTDKIPCDIRVAVDLKQAYTLRRRLFHLYVRYQGEISAKRRDFVNSIKDFIGNGMWEKTMKEQHIFPTKNLISDRLLQEIPHAQSKSRYHYSYYSSSDVFAKIPQIIRTFQLWNFYVSFRENHFVIEDYLTFEK</sequence>
<dbReference type="EMBL" id="AP019860">
    <property type="protein sequence ID" value="BBM82836.1"/>
    <property type="molecule type" value="Genomic_DNA"/>
</dbReference>
<protein>
    <submittedName>
        <fullName evidence="2">Uncharacterized protein</fullName>
    </submittedName>
</protein>
<keyword evidence="3" id="KW-1185">Reference proteome</keyword>
<evidence type="ECO:0000313" key="2">
    <source>
        <dbReference type="EMBL" id="BBM82836.1"/>
    </source>
</evidence>
<proteinExistence type="predicted"/>
<dbReference type="RefSeq" id="WP_151967063.1">
    <property type="nucleotide sequence ID" value="NZ_AP019860.1"/>
</dbReference>
<evidence type="ECO:0000256" key="1">
    <source>
        <dbReference type="SAM" id="SignalP"/>
    </source>
</evidence>
<name>A0A5S9F1R2_UABAM</name>
<organism evidence="2 3">
    <name type="scientific">Uabimicrobium amorphum</name>
    <dbReference type="NCBI Taxonomy" id="2596890"/>
    <lineage>
        <taxon>Bacteria</taxon>
        <taxon>Pseudomonadati</taxon>
        <taxon>Planctomycetota</taxon>
        <taxon>Candidatus Uabimicrobiia</taxon>
        <taxon>Candidatus Uabimicrobiales</taxon>
        <taxon>Candidatus Uabimicrobiaceae</taxon>
        <taxon>Candidatus Uabimicrobium</taxon>
    </lineage>
</organism>
<dbReference type="Proteomes" id="UP000326354">
    <property type="component" value="Chromosome"/>
</dbReference>